<keyword evidence="1" id="KW-0472">Membrane</keyword>
<feature type="transmembrane region" description="Helical" evidence="1">
    <location>
        <begin position="244"/>
        <end position="264"/>
    </location>
</feature>
<dbReference type="Gene3D" id="1.20.1530.20">
    <property type="match status" value="1"/>
</dbReference>
<dbReference type="Proteomes" id="UP000320496">
    <property type="component" value="Chromosome"/>
</dbReference>
<feature type="transmembrane region" description="Helical" evidence="1">
    <location>
        <begin position="75"/>
        <end position="96"/>
    </location>
</feature>
<gene>
    <name evidence="2" type="ORF">Mal4_27470</name>
</gene>
<dbReference type="InterPro" id="IPR038770">
    <property type="entry name" value="Na+/solute_symporter_sf"/>
</dbReference>
<dbReference type="PANTHER" id="PTHR18640">
    <property type="entry name" value="SOLUTE CARRIER FAMILY 10 MEMBER 7"/>
    <property type="match status" value="1"/>
</dbReference>
<dbReference type="EMBL" id="CP036275">
    <property type="protein sequence ID" value="QDU38420.1"/>
    <property type="molecule type" value="Genomic_DNA"/>
</dbReference>
<dbReference type="Pfam" id="PF13593">
    <property type="entry name" value="SBF_like"/>
    <property type="match status" value="1"/>
</dbReference>
<evidence type="ECO:0000256" key="1">
    <source>
        <dbReference type="SAM" id="Phobius"/>
    </source>
</evidence>
<evidence type="ECO:0000313" key="3">
    <source>
        <dbReference type="Proteomes" id="UP000320496"/>
    </source>
</evidence>
<proteinExistence type="predicted"/>
<sequence>MLNFLRKRWFLVGLLIAIGGGLPLGFALPADQLDQLRSSIGASKTGYVVALVLFLMSFSLDGRKLRASLVAPAPVLWAVLINQAMIPLMAWPLSWIQGNDDFRLGLMIAATVPCTMAAASVWTRKAGGNDAVSLLVTVLTNGLCFIVTPLWLQTFATLELAGVVSSVNLDTWQMVQRLIQSALIPIVLGQLARLIPALARGADRYKTPMGVWAQAAILLLVFGAACGAGPQLASGAGYEGGVQAIILVWISCIVLHLAGMLIAVRGATAIGFSADDRRAIAFAGSQKTLPIGVLLATDPQLFGSSGLPFAVFPMLMFHGSQLFIDTAVADRMADSAVDAGEPEVVGAEAITD</sequence>
<feature type="transmembrane region" description="Helical" evidence="1">
    <location>
        <begin position="178"/>
        <end position="199"/>
    </location>
</feature>
<dbReference type="PANTHER" id="PTHR18640:SF5">
    <property type="entry name" value="SODIUM_BILE ACID COTRANSPORTER 7"/>
    <property type="match status" value="1"/>
</dbReference>
<reference evidence="2 3" key="1">
    <citation type="submission" date="2019-02" db="EMBL/GenBank/DDBJ databases">
        <title>Deep-cultivation of Planctomycetes and their phenomic and genomic characterization uncovers novel biology.</title>
        <authorList>
            <person name="Wiegand S."/>
            <person name="Jogler M."/>
            <person name="Boedeker C."/>
            <person name="Pinto D."/>
            <person name="Vollmers J."/>
            <person name="Rivas-Marin E."/>
            <person name="Kohn T."/>
            <person name="Peeters S.H."/>
            <person name="Heuer A."/>
            <person name="Rast P."/>
            <person name="Oberbeckmann S."/>
            <person name="Bunk B."/>
            <person name="Jeske O."/>
            <person name="Meyerdierks A."/>
            <person name="Storesund J.E."/>
            <person name="Kallscheuer N."/>
            <person name="Luecker S."/>
            <person name="Lage O.M."/>
            <person name="Pohl T."/>
            <person name="Merkel B.J."/>
            <person name="Hornburger P."/>
            <person name="Mueller R.-W."/>
            <person name="Bruemmer F."/>
            <person name="Labrenz M."/>
            <person name="Spormann A.M."/>
            <person name="Op den Camp H."/>
            <person name="Overmann J."/>
            <person name="Amann R."/>
            <person name="Jetten M.S.M."/>
            <person name="Mascher T."/>
            <person name="Medema M.H."/>
            <person name="Devos D.P."/>
            <person name="Kaster A.-K."/>
            <person name="Ovreas L."/>
            <person name="Rohde M."/>
            <person name="Galperin M.Y."/>
            <person name="Jogler C."/>
        </authorList>
    </citation>
    <scope>NUCLEOTIDE SEQUENCE [LARGE SCALE GENOMIC DNA]</scope>
    <source>
        <strain evidence="2 3">Mal4</strain>
    </source>
</reference>
<dbReference type="OrthoDB" id="245077at2"/>
<dbReference type="RefSeq" id="WP_145369704.1">
    <property type="nucleotide sequence ID" value="NZ_CP036275.1"/>
</dbReference>
<dbReference type="GO" id="GO:0005886">
    <property type="term" value="C:plasma membrane"/>
    <property type="evidence" value="ECO:0007669"/>
    <property type="project" value="TreeGrafter"/>
</dbReference>
<keyword evidence="1" id="KW-0812">Transmembrane</keyword>
<feature type="transmembrane region" description="Helical" evidence="1">
    <location>
        <begin position="46"/>
        <end position="63"/>
    </location>
</feature>
<feature type="transmembrane region" description="Helical" evidence="1">
    <location>
        <begin position="134"/>
        <end position="158"/>
    </location>
</feature>
<feature type="transmembrane region" description="Helical" evidence="1">
    <location>
        <begin position="102"/>
        <end position="122"/>
    </location>
</feature>
<feature type="transmembrane region" description="Helical" evidence="1">
    <location>
        <begin position="211"/>
        <end position="232"/>
    </location>
</feature>
<accession>A0A517Z7I2</accession>
<name>A0A517Z7I2_9PLAN</name>
<keyword evidence="1" id="KW-1133">Transmembrane helix</keyword>
<dbReference type="AlphaFoldDB" id="A0A517Z7I2"/>
<organism evidence="2 3">
    <name type="scientific">Maioricimonas rarisocia</name>
    <dbReference type="NCBI Taxonomy" id="2528026"/>
    <lineage>
        <taxon>Bacteria</taxon>
        <taxon>Pseudomonadati</taxon>
        <taxon>Planctomycetota</taxon>
        <taxon>Planctomycetia</taxon>
        <taxon>Planctomycetales</taxon>
        <taxon>Planctomycetaceae</taxon>
        <taxon>Maioricimonas</taxon>
    </lineage>
</organism>
<evidence type="ECO:0000313" key="2">
    <source>
        <dbReference type="EMBL" id="QDU38420.1"/>
    </source>
</evidence>
<protein>
    <submittedName>
        <fullName evidence="2">Sodium Bile acid symporter family protein</fullName>
    </submittedName>
</protein>
<dbReference type="InterPro" id="IPR016833">
    <property type="entry name" value="Put_Na-Bile_cotransptr"/>
</dbReference>
<dbReference type="KEGG" id="mri:Mal4_27470"/>
<keyword evidence="3" id="KW-1185">Reference proteome</keyword>